<dbReference type="InterPro" id="IPR025474">
    <property type="entry name" value="DUF4325"/>
</dbReference>
<name>A0ABS2GD55_9FIRM</name>
<dbReference type="RefSeq" id="WP_205087255.1">
    <property type="nucleotide sequence ID" value="NZ_JACJLA010000001.1"/>
</dbReference>
<dbReference type="Proteomes" id="UP000707138">
    <property type="component" value="Unassembled WGS sequence"/>
</dbReference>
<gene>
    <name evidence="2" type="ORF">H6A01_01185</name>
</gene>
<evidence type="ECO:0000313" key="2">
    <source>
        <dbReference type="EMBL" id="MBM6911941.1"/>
    </source>
</evidence>
<organism evidence="2 3">
    <name type="scientific">Veillonella magna</name>
    <dbReference type="NCBI Taxonomy" id="464322"/>
    <lineage>
        <taxon>Bacteria</taxon>
        <taxon>Bacillati</taxon>
        <taxon>Bacillota</taxon>
        <taxon>Negativicutes</taxon>
        <taxon>Veillonellales</taxon>
        <taxon>Veillonellaceae</taxon>
        <taxon>Veillonella</taxon>
    </lineage>
</organism>
<comment type="caution">
    <text evidence="2">The sequence shown here is derived from an EMBL/GenBank/DDBJ whole genome shotgun (WGS) entry which is preliminary data.</text>
</comment>
<reference evidence="2 3" key="1">
    <citation type="journal article" date="2021" name="Sci. Rep.">
        <title>The distribution of antibiotic resistance genes in chicken gut microbiota commensals.</title>
        <authorList>
            <person name="Juricova H."/>
            <person name="Matiasovicova J."/>
            <person name="Kubasova T."/>
            <person name="Cejkova D."/>
            <person name="Rychlik I."/>
        </authorList>
    </citation>
    <scope>NUCLEOTIDE SEQUENCE [LARGE SCALE GENOMIC DNA]</scope>
    <source>
        <strain evidence="2 3">An537</strain>
    </source>
</reference>
<keyword evidence="3" id="KW-1185">Reference proteome</keyword>
<evidence type="ECO:0000259" key="1">
    <source>
        <dbReference type="Pfam" id="PF14213"/>
    </source>
</evidence>
<feature type="domain" description="DUF4325" evidence="1">
    <location>
        <begin position="27"/>
        <end position="95"/>
    </location>
</feature>
<sequence>MKTYEISIANDFSPILGGRFKTQGKFSGEEFRETILEPKVKKAIEEKAKIICNLDGCLGYPSSFLDESFGKLGRELKTQGVNLLDYLNFISEDEPSLPKDIKSYIG</sequence>
<proteinExistence type="predicted"/>
<dbReference type="EMBL" id="JACJLA010000001">
    <property type="protein sequence ID" value="MBM6911941.1"/>
    <property type="molecule type" value="Genomic_DNA"/>
</dbReference>
<dbReference type="Pfam" id="PF14213">
    <property type="entry name" value="DUF4325"/>
    <property type="match status" value="1"/>
</dbReference>
<protein>
    <submittedName>
        <fullName evidence="2">STAS-like domain-containing protein</fullName>
    </submittedName>
</protein>
<evidence type="ECO:0000313" key="3">
    <source>
        <dbReference type="Proteomes" id="UP000707138"/>
    </source>
</evidence>
<accession>A0ABS2GD55</accession>